<sequence>MTKILVIDDDPEFCETMESLVSRMNYTCESAHTLRDGLEKLESEAVDVVLLDVCLPDGNGLDVLPRVREAPSRPEVIILTGKGDPDGAELAIQGGVWDYLVKPSSIRQTRLSLNRALKYRADKQTENGPVSLNTEHIIGTDPGIRACFDLLARAARSNAQVLITGETGTGKELFARTIHENSARSGHRFVVVDCASLTESLLESTLFGHKKGAFTGAGADRAGLVRLADGGTLFLDEVGDMPLSVQKSFLRVLQEKTFRPVGDTREVRSDFRLIAATHRDLEKMVEKKTFRQDLLYRLWSISIRLPPLRERTSDLKLLVMFYVNRLCEEYNLPNKGFGQDFFDVLRAYGWPGNVRELFNVVERAFVVSGGEKMLYAMHLPQHVRIAVAKASLRKGLAEPSGDAPEPAPASLPSAPPDPSVLFQKRFPTMRQFKEQAKKIYLEALIRQADGELSQIMKISGLSKSQFYALVKKHKIRMPGRK</sequence>
<evidence type="ECO:0000256" key="2">
    <source>
        <dbReference type="ARBA" id="ARBA00022840"/>
    </source>
</evidence>
<evidence type="ECO:0000256" key="5">
    <source>
        <dbReference type="ARBA" id="ARBA00023163"/>
    </source>
</evidence>
<gene>
    <name evidence="10" type="ORF">DENIS_1083</name>
</gene>
<keyword evidence="5" id="KW-0804">Transcription</keyword>
<evidence type="ECO:0000256" key="1">
    <source>
        <dbReference type="ARBA" id="ARBA00022741"/>
    </source>
</evidence>
<dbReference type="GO" id="GO:0005524">
    <property type="term" value="F:ATP binding"/>
    <property type="evidence" value="ECO:0007669"/>
    <property type="project" value="UniProtKB-KW"/>
</dbReference>
<evidence type="ECO:0000256" key="7">
    <source>
        <dbReference type="SAM" id="MobiDB-lite"/>
    </source>
</evidence>
<dbReference type="EMBL" id="BEXT01000001">
    <property type="protein sequence ID" value="GBC60138.1"/>
    <property type="molecule type" value="Genomic_DNA"/>
</dbReference>
<dbReference type="Gene3D" id="3.40.50.300">
    <property type="entry name" value="P-loop containing nucleotide triphosphate hydrolases"/>
    <property type="match status" value="1"/>
</dbReference>
<dbReference type="FunFam" id="3.40.50.300:FF:000006">
    <property type="entry name" value="DNA-binding transcriptional regulator NtrC"/>
    <property type="match status" value="1"/>
</dbReference>
<dbReference type="InterPro" id="IPR002078">
    <property type="entry name" value="Sigma_54_int"/>
</dbReference>
<feature type="compositionally biased region" description="Pro residues" evidence="7">
    <location>
        <begin position="405"/>
        <end position="416"/>
    </location>
</feature>
<evidence type="ECO:0000256" key="6">
    <source>
        <dbReference type="PROSITE-ProRule" id="PRU00169"/>
    </source>
</evidence>
<dbReference type="Proteomes" id="UP000288096">
    <property type="component" value="Unassembled WGS sequence"/>
</dbReference>
<reference evidence="11" key="1">
    <citation type="submission" date="2017-11" db="EMBL/GenBank/DDBJ databases">
        <authorList>
            <person name="Watanabe M."/>
            <person name="Kojima H."/>
        </authorList>
    </citation>
    <scope>NUCLEOTIDE SEQUENCE [LARGE SCALE GENOMIC DNA]</scope>
    <source>
        <strain evidence="11">Tokyo 01</strain>
    </source>
</reference>
<evidence type="ECO:0000313" key="10">
    <source>
        <dbReference type="EMBL" id="GBC60138.1"/>
    </source>
</evidence>
<keyword evidence="3" id="KW-0805">Transcription regulation</keyword>
<dbReference type="PROSITE" id="PS50110">
    <property type="entry name" value="RESPONSE_REGULATORY"/>
    <property type="match status" value="1"/>
</dbReference>
<evidence type="ECO:0000256" key="4">
    <source>
        <dbReference type="ARBA" id="ARBA00023125"/>
    </source>
</evidence>
<keyword evidence="6" id="KW-0597">Phosphoprotein</keyword>
<dbReference type="CDD" id="cd00009">
    <property type="entry name" value="AAA"/>
    <property type="match status" value="1"/>
</dbReference>
<dbReference type="Gene3D" id="1.10.10.60">
    <property type="entry name" value="Homeodomain-like"/>
    <property type="match status" value="1"/>
</dbReference>
<dbReference type="PROSITE" id="PS00675">
    <property type="entry name" value="SIGMA54_INTERACT_1"/>
    <property type="match status" value="1"/>
</dbReference>
<evidence type="ECO:0000256" key="3">
    <source>
        <dbReference type="ARBA" id="ARBA00023015"/>
    </source>
</evidence>
<keyword evidence="4" id="KW-0238">DNA-binding</keyword>
<dbReference type="Pfam" id="PF25601">
    <property type="entry name" value="AAA_lid_14"/>
    <property type="match status" value="1"/>
</dbReference>
<dbReference type="InterPro" id="IPR025943">
    <property type="entry name" value="Sigma_54_int_dom_ATP-bd_2"/>
</dbReference>
<dbReference type="InterPro" id="IPR058031">
    <property type="entry name" value="AAA_lid_NorR"/>
</dbReference>
<reference evidence="11" key="2">
    <citation type="submission" date="2019-01" db="EMBL/GenBank/DDBJ databases">
        <title>Genome sequence of Desulfonema ishimotonii strain Tokyo 01.</title>
        <authorList>
            <person name="Fukui M."/>
        </authorList>
    </citation>
    <scope>NUCLEOTIDE SEQUENCE [LARGE SCALE GENOMIC DNA]</scope>
    <source>
        <strain evidence="11">Tokyo 01</strain>
    </source>
</reference>
<dbReference type="SUPFAM" id="SSF52540">
    <property type="entry name" value="P-loop containing nucleoside triphosphate hydrolases"/>
    <property type="match status" value="1"/>
</dbReference>
<keyword evidence="11" id="KW-1185">Reference proteome</keyword>
<dbReference type="Pfam" id="PF00158">
    <property type="entry name" value="Sigma54_activat"/>
    <property type="match status" value="1"/>
</dbReference>
<dbReference type="Gene3D" id="1.10.8.60">
    <property type="match status" value="1"/>
</dbReference>
<dbReference type="PROSITE" id="PS00676">
    <property type="entry name" value="SIGMA54_INTERACT_2"/>
    <property type="match status" value="1"/>
</dbReference>
<proteinExistence type="predicted"/>
<dbReference type="InterPro" id="IPR001789">
    <property type="entry name" value="Sig_transdc_resp-reg_receiver"/>
</dbReference>
<protein>
    <submittedName>
        <fullName evidence="10">Sigma-54-dependent Fis family transcriptional re gulator</fullName>
    </submittedName>
</protein>
<feature type="domain" description="Sigma-54 factor interaction" evidence="8">
    <location>
        <begin position="137"/>
        <end position="366"/>
    </location>
</feature>
<dbReference type="OrthoDB" id="9763792at2"/>
<feature type="modified residue" description="4-aspartylphosphate" evidence="6">
    <location>
        <position position="52"/>
    </location>
</feature>
<name>A0A401FT48_9BACT</name>
<dbReference type="PROSITE" id="PS00688">
    <property type="entry name" value="SIGMA54_INTERACT_3"/>
    <property type="match status" value="1"/>
</dbReference>
<dbReference type="PROSITE" id="PS50045">
    <property type="entry name" value="SIGMA54_INTERACT_4"/>
    <property type="match status" value="1"/>
</dbReference>
<dbReference type="GO" id="GO:0006355">
    <property type="term" value="P:regulation of DNA-templated transcription"/>
    <property type="evidence" value="ECO:0007669"/>
    <property type="project" value="InterPro"/>
</dbReference>
<dbReference type="GO" id="GO:0000160">
    <property type="term" value="P:phosphorelay signal transduction system"/>
    <property type="evidence" value="ECO:0007669"/>
    <property type="project" value="InterPro"/>
</dbReference>
<evidence type="ECO:0000259" key="9">
    <source>
        <dbReference type="PROSITE" id="PS50110"/>
    </source>
</evidence>
<keyword evidence="2" id="KW-0067">ATP-binding</keyword>
<dbReference type="PANTHER" id="PTHR32071">
    <property type="entry name" value="TRANSCRIPTIONAL REGULATORY PROTEIN"/>
    <property type="match status" value="1"/>
</dbReference>
<accession>A0A401FT48</accession>
<dbReference type="SUPFAM" id="SSF52172">
    <property type="entry name" value="CheY-like"/>
    <property type="match status" value="1"/>
</dbReference>
<dbReference type="GO" id="GO:0003677">
    <property type="term" value="F:DNA binding"/>
    <property type="evidence" value="ECO:0007669"/>
    <property type="project" value="UniProtKB-KW"/>
</dbReference>
<dbReference type="RefSeq" id="WP_124327590.1">
    <property type="nucleotide sequence ID" value="NZ_BEXT01000001.1"/>
</dbReference>
<dbReference type="Pfam" id="PF00072">
    <property type="entry name" value="Response_reg"/>
    <property type="match status" value="1"/>
</dbReference>
<comment type="caution">
    <text evidence="10">The sequence shown here is derived from an EMBL/GenBank/DDBJ whole genome shotgun (WGS) entry which is preliminary data.</text>
</comment>
<evidence type="ECO:0000313" key="11">
    <source>
        <dbReference type="Proteomes" id="UP000288096"/>
    </source>
</evidence>
<organism evidence="10 11">
    <name type="scientific">Desulfonema ishimotonii</name>
    <dbReference type="NCBI Taxonomy" id="45657"/>
    <lineage>
        <taxon>Bacteria</taxon>
        <taxon>Pseudomonadati</taxon>
        <taxon>Thermodesulfobacteriota</taxon>
        <taxon>Desulfobacteria</taxon>
        <taxon>Desulfobacterales</taxon>
        <taxon>Desulfococcaceae</taxon>
        <taxon>Desulfonema</taxon>
    </lineage>
</organism>
<dbReference type="SMART" id="SM00448">
    <property type="entry name" value="REC"/>
    <property type="match status" value="1"/>
</dbReference>
<dbReference type="Gene3D" id="3.40.50.2300">
    <property type="match status" value="1"/>
</dbReference>
<keyword evidence="1" id="KW-0547">Nucleotide-binding</keyword>
<dbReference type="InterPro" id="IPR025944">
    <property type="entry name" value="Sigma_54_int_dom_CS"/>
</dbReference>
<dbReference type="InterPro" id="IPR003593">
    <property type="entry name" value="AAA+_ATPase"/>
</dbReference>
<feature type="region of interest" description="Disordered" evidence="7">
    <location>
        <begin position="396"/>
        <end position="416"/>
    </location>
</feature>
<feature type="domain" description="Response regulatory" evidence="9">
    <location>
        <begin position="3"/>
        <end position="117"/>
    </location>
</feature>
<dbReference type="PANTHER" id="PTHR32071:SF113">
    <property type="entry name" value="ALGINATE BIOSYNTHESIS TRANSCRIPTIONAL REGULATORY PROTEIN ALGB"/>
    <property type="match status" value="1"/>
</dbReference>
<dbReference type="InterPro" id="IPR027417">
    <property type="entry name" value="P-loop_NTPase"/>
</dbReference>
<dbReference type="AlphaFoldDB" id="A0A401FT48"/>
<dbReference type="InterPro" id="IPR025662">
    <property type="entry name" value="Sigma_54_int_dom_ATP-bd_1"/>
</dbReference>
<dbReference type="InterPro" id="IPR011006">
    <property type="entry name" value="CheY-like_superfamily"/>
</dbReference>
<dbReference type="CDD" id="cd00156">
    <property type="entry name" value="REC"/>
    <property type="match status" value="1"/>
</dbReference>
<evidence type="ECO:0000259" key="8">
    <source>
        <dbReference type="PROSITE" id="PS50045"/>
    </source>
</evidence>
<dbReference type="SMART" id="SM00382">
    <property type="entry name" value="AAA"/>
    <property type="match status" value="1"/>
</dbReference>